<keyword evidence="1" id="KW-0812">Transmembrane</keyword>
<gene>
    <name evidence="2" type="ORF">GALL_227330</name>
</gene>
<accession>A0A1J5RTF5</accession>
<proteinExistence type="predicted"/>
<dbReference type="EMBL" id="MLJW01000170">
    <property type="protein sequence ID" value="OIQ95255.1"/>
    <property type="molecule type" value="Genomic_DNA"/>
</dbReference>
<feature type="transmembrane region" description="Helical" evidence="1">
    <location>
        <begin position="20"/>
        <end position="40"/>
    </location>
</feature>
<protein>
    <submittedName>
        <fullName evidence="2">Uncharacterized protein</fullName>
    </submittedName>
</protein>
<sequence>MPDNQPLSKQEMQRKGRKVFILMLIFFAVPIVVVIMMYRFNWIPTGASIGELVTPVRLLSSPLDIQDNEAKVLTPLFWKEKWSIVFVADECGQACFEKLHDMRQLHVSLYKDMDRAQRVLITKMQDVSKIKSDYPGMAIINQPAVSVTNLIQQFQVNSENVTLSNRIYLVDPLGHLMMSYPSDVPLADVRKDVTRLLRYSWAG</sequence>
<name>A0A1J5RTF5_9ZZZZ</name>
<reference evidence="2" key="1">
    <citation type="submission" date="2016-10" db="EMBL/GenBank/DDBJ databases">
        <title>Sequence of Gallionella enrichment culture.</title>
        <authorList>
            <person name="Poehlein A."/>
            <person name="Muehling M."/>
            <person name="Daniel R."/>
        </authorList>
    </citation>
    <scope>NUCLEOTIDE SEQUENCE</scope>
</reference>
<dbReference type="InterPro" id="IPR036249">
    <property type="entry name" value="Thioredoxin-like_sf"/>
</dbReference>
<dbReference type="AlphaFoldDB" id="A0A1J5RTF5"/>
<evidence type="ECO:0000313" key="2">
    <source>
        <dbReference type="EMBL" id="OIQ95255.1"/>
    </source>
</evidence>
<evidence type="ECO:0000256" key="1">
    <source>
        <dbReference type="SAM" id="Phobius"/>
    </source>
</evidence>
<comment type="caution">
    <text evidence="2">The sequence shown here is derived from an EMBL/GenBank/DDBJ whole genome shotgun (WGS) entry which is preliminary data.</text>
</comment>
<dbReference type="SUPFAM" id="SSF52833">
    <property type="entry name" value="Thioredoxin-like"/>
    <property type="match status" value="1"/>
</dbReference>
<organism evidence="2">
    <name type="scientific">mine drainage metagenome</name>
    <dbReference type="NCBI Taxonomy" id="410659"/>
    <lineage>
        <taxon>unclassified sequences</taxon>
        <taxon>metagenomes</taxon>
        <taxon>ecological metagenomes</taxon>
    </lineage>
</organism>
<keyword evidence="1" id="KW-1133">Transmembrane helix</keyword>
<keyword evidence="1" id="KW-0472">Membrane</keyword>